<evidence type="ECO:0000256" key="1">
    <source>
        <dbReference type="SAM" id="MobiDB-lite"/>
    </source>
</evidence>
<feature type="compositionally biased region" description="Acidic residues" evidence="1">
    <location>
        <begin position="87"/>
        <end position="97"/>
    </location>
</feature>
<organism evidence="2 3">
    <name type="scientific">Orchesella dallaii</name>
    <dbReference type="NCBI Taxonomy" id="48710"/>
    <lineage>
        <taxon>Eukaryota</taxon>
        <taxon>Metazoa</taxon>
        <taxon>Ecdysozoa</taxon>
        <taxon>Arthropoda</taxon>
        <taxon>Hexapoda</taxon>
        <taxon>Collembola</taxon>
        <taxon>Entomobryomorpha</taxon>
        <taxon>Entomobryoidea</taxon>
        <taxon>Orchesellidae</taxon>
        <taxon>Orchesellinae</taxon>
        <taxon>Orchesella</taxon>
    </lineage>
</organism>
<keyword evidence="3" id="KW-1185">Reference proteome</keyword>
<proteinExistence type="predicted"/>
<comment type="caution">
    <text evidence="2">The sequence shown here is derived from an EMBL/GenBank/DDBJ whole genome shotgun (WGS) entry which is preliminary data.</text>
</comment>
<feature type="region of interest" description="Disordered" evidence="1">
    <location>
        <begin position="71"/>
        <end position="100"/>
    </location>
</feature>
<reference evidence="2 3" key="1">
    <citation type="submission" date="2024-08" db="EMBL/GenBank/DDBJ databases">
        <authorList>
            <person name="Cucini C."/>
            <person name="Frati F."/>
        </authorList>
    </citation>
    <scope>NUCLEOTIDE SEQUENCE [LARGE SCALE GENOMIC DNA]</scope>
</reference>
<gene>
    <name evidence="2" type="ORF">ODALV1_LOCUS3592</name>
</gene>
<dbReference type="Proteomes" id="UP001642540">
    <property type="component" value="Unassembled WGS sequence"/>
</dbReference>
<sequence length="148" mass="16266">MVKRYSSLIDGKKEILVRDLLGAKGTTICVRRNCQPFSPSDARTDNMIYVNSINITNSVNLSIRETRVNGPSFAPITPPENLAAVNESDDGAQEEEQPLSATVPVQNSELNQVQCLSMVVNAVDSAMESASSSTVPQFNQYCWLSKRR</sequence>
<evidence type="ECO:0000313" key="2">
    <source>
        <dbReference type="EMBL" id="CAL8076797.1"/>
    </source>
</evidence>
<accession>A0ABP1PWV5</accession>
<protein>
    <submittedName>
        <fullName evidence="2">Uncharacterized protein</fullName>
    </submittedName>
</protein>
<name>A0ABP1PWV5_9HEXA</name>
<dbReference type="EMBL" id="CAXLJM020000012">
    <property type="protein sequence ID" value="CAL8076797.1"/>
    <property type="molecule type" value="Genomic_DNA"/>
</dbReference>
<evidence type="ECO:0000313" key="3">
    <source>
        <dbReference type="Proteomes" id="UP001642540"/>
    </source>
</evidence>